<feature type="compositionally biased region" description="Low complexity" evidence="1">
    <location>
        <begin position="69"/>
        <end position="90"/>
    </location>
</feature>
<proteinExistence type="predicted"/>
<name>A0A0M2H9Z1_9MICO</name>
<reference evidence="2 3" key="1">
    <citation type="submission" date="2015-02" db="EMBL/GenBank/DDBJ databases">
        <title>Draft genome sequences of ten Microbacterium spp. with emphasis on heavy metal contaminated environments.</title>
        <authorList>
            <person name="Corretto E."/>
        </authorList>
    </citation>
    <scope>NUCLEOTIDE SEQUENCE [LARGE SCALE GENOMIC DNA]</scope>
    <source>
        <strain evidence="2 3">DSM 12510</strain>
    </source>
</reference>
<protein>
    <recommendedName>
        <fullName evidence="4">DUF4232 domain-containing protein</fullName>
    </recommendedName>
</protein>
<dbReference type="Proteomes" id="UP000033956">
    <property type="component" value="Unassembled WGS sequence"/>
</dbReference>
<sequence>MSGTTRKRHSPAVYRRRRLVLLLALVVIGGLVWLFIAQPWSSADGDDGGSTQQTSEQATTTDLPSPEEGAATPGATPESTEPAPTPSSTSIAEPCVARDITVEPVTDKDSYGSGQSPQLSIRLTNTGEDCTMNVGTAAQAFTITSGSDTWWRSTDCQAEPSDMVVLIEAGQTVESASPIEWDRTRSAVGTCDADDRPRAPGGGSSYNLSVEIGGISSTQAKLFLLY</sequence>
<organism evidence="2 3">
    <name type="scientific">Microbacterium terrae</name>
    <dbReference type="NCBI Taxonomy" id="69369"/>
    <lineage>
        <taxon>Bacteria</taxon>
        <taxon>Bacillati</taxon>
        <taxon>Actinomycetota</taxon>
        <taxon>Actinomycetes</taxon>
        <taxon>Micrococcales</taxon>
        <taxon>Microbacteriaceae</taxon>
        <taxon>Microbacterium</taxon>
    </lineage>
</organism>
<accession>A0A0M2H9Z1</accession>
<evidence type="ECO:0000313" key="3">
    <source>
        <dbReference type="Proteomes" id="UP000033956"/>
    </source>
</evidence>
<keyword evidence="3" id="KW-1185">Reference proteome</keyword>
<dbReference type="EMBL" id="JYIZ01000038">
    <property type="protein sequence ID" value="KJL43278.1"/>
    <property type="molecule type" value="Genomic_DNA"/>
</dbReference>
<feature type="compositionally biased region" description="Low complexity" evidence="1">
    <location>
        <begin position="50"/>
        <end position="61"/>
    </location>
</feature>
<dbReference type="PATRIC" id="fig|92835.4.peg.901"/>
<comment type="caution">
    <text evidence="2">The sequence shown here is derived from an EMBL/GenBank/DDBJ whole genome shotgun (WGS) entry which is preliminary data.</text>
</comment>
<evidence type="ECO:0008006" key="4">
    <source>
        <dbReference type="Google" id="ProtNLM"/>
    </source>
</evidence>
<dbReference type="RefSeq" id="WP_045274853.1">
    <property type="nucleotide sequence ID" value="NZ_BAAAUP010000003.1"/>
</dbReference>
<dbReference type="AlphaFoldDB" id="A0A0M2H9Z1"/>
<feature type="region of interest" description="Disordered" evidence="1">
    <location>
        <begin position="42"/>
        <end position="96"/>
    </location>
</feature>
<evidence type="ECO:0000313" key="2">
    <source>
        <dbReference type="EMBL" id="KJL43278.1"/>
    </source>
</evidence>
<dbReference type="STRING" id="92835.RS81_00882"/>
<evidence type="ECO:0000256" key="1">
    <source>
        <dbReference type="SAM" id="MobiDB-lite"/>
    </source>
</evidence>
<gene>
    <name evidence="2" type="ORF">RS81_00882</name>
</gene>